<evidence type="ECO:0008006" key="4">
    <source>
        <dbReference type="Google" id="ProtNLM"/>
    </source>
</evidence>
<feature type="transmembrane region" description="Helical" evidence="1">
    <location>
        <begin position="166"/>
        <end position="189"/>
    </location>
</feature>
<proteinExistence type="predicted"/>
<feature type="transmembrane region" description="Helical" evidence="1">
    <location>
        <begin position="201"/>
        <end position="220"/>
    </location>
</feature>
<dbReference type="RefSeq" id="WP_344827327.1">
    <property type="nucleotide sequence ID" value="NZ_BAABEZ010000022.1"/>
</dbReference>
<evidence type="ECO:0000256" key="1">
    <source>
        <dbReference type="SAM" id="Phobius"/>
    </source>
</evidence>
<feature type="transmembrane region" description="Helical" evidence="1">
    <location>
        <begin position="444"/>
        <end position="465"/>
    </location>
</feature>
<keyword evidence="1" id="KW-1133">Transmembrane helix</keyword>
<feature type="transmembrane region" description="Helical" evidence="1">
    <location>
        <begin position="394"/>
        <end position="414"/>
    </location>
</feature>
<keyword evidence="1" id="KW-0812">Transmembrane</keyword>
<protein>
    <recommendedName>
        <fullName evidence="4">ABC-2 type transport system permease protein</fullName>
    </recommendedName>
</protein>
<feature type="transmembrane region" description="Helical" evidence="1">
    <location>
        <begin position="471"/>
        <end position="490"/>
    </location>
</feature>
<evidence type="ECO:0000313" key="3">
    <source>
        <dbReference type="Proteomes" id="UP001501410"/>
    </source>
</evidence>
<feature type="transmembrane region" description="Helical" evidence="1">
    <location>
        <begin position="261"/>
        <end position="281"/>
    </location>
</feature>
<sequence length="570" mass="65670">MNRFFLFLIMLPKGLWKPLGADIPQLRAILNVRLKLDDRRPLAFGRGAAKRKKPARFMSALSVFLSAIFGMMYIFPMMIEDTYMGLWLYFSLFIVMLSIMLISDFSTVLFDTRDKTILLPRPVNERTLLLSRMLHMLIYLMRIVLPMSLAGWVVMGLDKGWKAALWFPFGVTMLTLIALFLVNGAYLLLLKWVKPEKFKDVINYFQIAFSVGFFAMAYIMPRVTATESFSLLKYTNYPWAKFTPSFWLAASYSWVAPGTAALRWVSILAVVGPLILIWLTIKYLSPSFASRIALIDTVAETKPQQAKPMVTEGQRISPSGKNKLYLLLADKLNKNPLSKAGFSIAWLQTDRSRNFKMRVYPTFAYVPVYFFFITTQSKIPLNEIWEKMPGTYNYITLLYMTSFIVMQLLAMTVFSEQYKASWIYYSAPVEKPGAVMAGAFKGIWVKYFVPIFIIVSAFVLYVWGMGKLVDIALAFVNITVFGLLISRVAYRRLPFSSAEQMNEKGNRFLKTLFVMIVPFAFGFGHYWAAHTPFVWLRWLFLVLSGVLLWLFWDSYSNTNWTEVRKADLDA</sequence>
<dbReference type="EMBL" id="BAABEZ010000022">
    <property type="protein sequence ID" value="GAA4457228.1"/>
    <property type="molecule type" value="Genomic_DNA"/>
</dbReference>
<feature type="transmembrane region" description="Helical" evidence="1">
    <location>
        <begin position="357"/>
        <end position="374"/>
    </location>
</feature>
<keyword evidence="1" id="KW-0472">Membrane</keyword>
<feature type="transmembrane region" description="Helical" evidence="1">
    <location>
        <begin position="133"/>
        <end position="154"/>
    </location>
</feature>
<feature type="transmembrane region" description="Helical" evidence="1">
    <location>
        <begin position="535"/>
        <end position="552"/>
    </location>
</feature>
<name>A0ABP8MZX5_9BACT</name>
<accession>A0ABP8MZX5</accession>
<organism evidence="2 3">
    <name type="scientific">Rurimicrobium arvi</name>
    <dbReference type="NCBI Taxonomy" id="2049916"/>
    <lineage>
        <taxon>Bacteria</taxon>
        <taxon>Pseudomonadati</taxon>
        <taxon>Bacteroidota</taxon>
        <taxon>Chitinophagia</taxon>
        <taxon>Chitinophagales</taxon>
        <taxon>Chitinophagaceae</taxon>
        <taxon>Rurimicrobium</taxon>
    </lineage>
</organism>
<reference evidence="3" key="1">
    <citation type="journal article" date="2019" name="Int. J. Syst. Evol. Microbiol.">
        <title>The Global Catalogue of Microorganisms (GCM) 10K type strain sequencing project: providing services to taxonomists for standard genome sequencing and annotation.</title>
        <authorList>
            <consortium name="The Broad Institute Genomics Platform"/>
            <consortium name="The Broad Institute Genome Sequencing Center for Infectious Disease"/>
            <person name="Wu L."/>
            <person name="Ma J."/>
        </authorList>
    </citation>
    <scope>NUCLEOTIDE SEQUENCE [LARGE SCALE GENOMIC DNA]</scope>
    <source>
        <strain evidence="3">JCM 31921</strain>
    </source>
</reference>
<dbReference type="Proteomes" id="UP001501410">
    <property type="component" value="Unassembled WGS sequence"/>
</dbReference>
<evidence type="ECO:0000313" key="2">
    <source>
        <dbReference type="EMBL" id="GAA4457228.1"/>
    </source>
</evidence>
<feature type="transmembrane region" description="Helical" evidence="1">
    <location>
        <begin position="87"/>
        <end position="112"/>
    </location>
</feature>
<feature type="transmembrane region" description="Helical" evidence="1">
    <location>
        <begin position="511"/>
        <end position="529"/>
    </location>
</feature>
<comment type="caution">
    <text evidence="2">The sequence shown here is derived from an EMBL/GenBank/DDBJ whole genome shotgun (WGS) entry which is preliminary data.</text>
</comment>
<feature type="transmembrane region" description="Helical" evidence="1">
    <location>
        <begin position="55"/>
        <end position="75"/>
    </location>
</feature>
<gene>
    <name evidence="2" type="ORF">GCM10023092_23760</name>
</gene>
<keyword evidence="3" id="KW-1185">Reference proteome</keyword>